<name>A0A2M6YEU6_9BACT</name>
<reference evidence="3" key="1">
    <citation type="submission" date="2017-09" db="EMBL/GenBank/DDBJ databases">
        <title>Depth-based differentiation of microbial function through sediment-hosted aquifers and enrichment of novel symbionts in the deep terrestrial subsurface.</title>
        <authorList>
            <person name="Probst A.J."/>
            <person name="Ladd B."/>
            <person name="Jarett J.K."/>
            <person name="Geller-Mcgrath D.E."/>
            <person name="Sieber C.M.K."/>
            <person name="Emerson J.B."/>
            <person name="Anantharaman K."/>
            <person name="Thomas B.C."/>
            <person name="Malmstrom R."/>
            <person name="Stieglmeier M."/>
            <person name="Klingl A."/>
            <person name="Woyke T."/>
            <person name="Ryan C.M."/>
            <person name="Banfield J.F."/>
        </authorList>
    </citation>
    <scope>NUCLEOTIDE SEQUENCE [LARGE SCALE GENOMIC DNA]</scope>
</reference>
<keyword evidence="1" id="KW-0812">Transmembrane</keyword>
<evidence type="ECO:0000313" key="3">
    <source>
        <dbReference type="Proteomes" id="UP000231669"/>
    </source>
</evidence>
<feature type="transmembrane region" description="Helical" evidence="1">
    <location>
        <begin position="102"/>
        <end position="131"/>
    </location>
</feature>
<feature type="transmembrane region" description="Helical" evidence="1">
    <location>
        <begin position="33"/>
        <end position="57"/>
    </location>
</feature>
<proteinExistence type="predicted"/>
<feature type="transmembrane region" description="Helical" evidence="1">
    <location>
        <begin position="7"/>
        <end position="27"/>
    </location>
</feature>
<sequence>MLKREVTSHLLVTLAWLGIVTLLRWSWHWNLILLWLGGFVGTFLLDTDHLLYTLIIYPQELTSMRVRRLLELRRFKEALVLLTDTHEERFKSSFHNALFQPILYVVCFFVLTSTGSLFGASLVMAMALHLLKDELEPLLLGREEYLRKWLFWQIKTEVSFYNQKLFVVLMLIVFLGLNLLLI</sequence>
<accession>A0A2M6YEU6</accession>
<feature type="transmembrane region" description="Helical" evidence="1">
    <location>
        <begin position="165"/>
        <end position="181"/>
    </location>
</feature>
<dbReference type="Proteomes" id="UP000231669">
    <property type="component" value="Unassembled WGS sequence"/>
</dbReference>
<evidence type="ECO:0000313" key="2">
    <source>
        <dbReference type="EMBL" id="PIU28675.1"/>
    </source>
</evidence>
<keyword evidence="1" id="KW-0472">Membrane</keyword>
<dbReference type="EMBL" id="PEXE01000017">
    <property type="protein sequence ID" value="PIU28675.1"/>
    <property type="molecule type" value="Genomic_DNA"/>
</dbReference>
<gene>
    <name evidence="2" type="ORF">COT08_00725</name>
</gene>
<protein>
    <submittedName>
        <fullName evidence="2">Uncharacterized protein</fullName>
    </submittedName>
</protein>
<evidence type="ECO:0000256" key="1">
    <source>
        <dbReference type="SAM" id="Phobius"/>
    </source>
</evidence>
<dbReference type="AlphaFoldDB" id="A0A2M6YEU6"/>
<organism evidence="2 3">
    <name type="scientific">Candidatus Woesebacteria bacterium CG07_land_8_20_14_0_80_44_9</name>
    <dbReference type="NCBI Taxonomy" id="1975058"/>
    <lineage>
        <taxon>Bacteria</taxon>
        <taxon>Candidatus Woeseibacteriota</taxon>
    </lineage>
</organism>
<comment type="caution">
    <text evidence="2">The sequence shown here is derived from an EMBL/GenBank/DDBJ whole genome shotgun (WGS) entry which is preliminary data.</text>
</comment>
<keyword evidence="1" id="KW-1133">Transmembrane helix</keyword>